<keyword evidence="12" id="KW-0808">Transferase</keyword>
<dbReference type="EC" id="1.14.11.-" evidence="9"/>
<accession>A0A1Q9CIP8</accession>
<keyword evidence="10" id="KW-1133">Transmembrane helix</keyword>
<comment type="cofactor">
    <cofactor evidence="9">
        <name>Fe(2+)</name>
        <dbReference type="ChEBI" id="CHEBI:29033"/>
    </cofactor>
    <text evidence="9">Binds 1 Fe(2+) ion per subunit.</text>
</comment>
<name>A0A1Q9CIP8_SYMMI</name>
<keyword evidence="9" id="KW-0804">Transcription</keyword>
<dbReference type="PANTHER" id="PTHR13096">
    <property type="entry name" value="MINA53 MYC INDUCED NUCLEAR ANTIGEN"/>
    <property type="match status" value="1"/>
</dbReference>
<evidence type="ECO:0000259" key="11">
    <source>
        <dbReference type="Pfam" id="PF08007"/>
    </source>
</evidence>
<feature type="domain" description="JmjC" evidence="11">
    <location>
        <begin position="242"/>
        <end position="325"/>
    </location>
</feature>
<evidence type="ECO:0000256" key="3">
    <source>
        <dbReference type="ARBA" id="ARBA00022723"/>
    </source>
</evidence>
<comment type="catalytic activity">
    <reaction evidence="8">
        <text>L-histidyl-[protein] + 2-oxoglutarate + O2 = (3S)-3-hydroxy-L-histidyl-[protein] + succinate + CO2</text>
        <dbReference type="Rhea" id="RHEA:54256"/>
        <dbReference type="Rhea" id="RHEA-COMP:9745"/>
        <dbReference type="Rhea" id="RHEA-COMP:13840"/>
        <dbReference type="ChEBI" id="CHEBI:15379"/>
        <dbReference type="ChEBI" id="CHEBI:16526"/>
        <dbReference type="ChEBI" id="CHEBI:16810"/>
        <dbReference type="ChEBI" id="CHEBI:29979"/>
        <dbReference type="ChEBI" id="CHEBI:30031"/>
        <dbReference type="ChEBI" id="CHEBI:138021"/>
        <dbReference type="EC" id="1.14.11.79"/>
    </reaction>
</comment>
<evidence type="ECO:0000256" key="9">
    <source>
        <dbReference type="RuleBase" id="RU366061"/>
    </source>
</evidence>
<keyword evidence="9" id="KW-0805">Transcription regulation</keyword>
<keyword evidence="12" id="KW-0489">Methyltransferase</keyword>
<evidence type="ECO:0000256" key="6">
    <source>
        <dbReference type="ARBA" id="ARBA00046256"/>
    </source>
</evidence>
<comment type="catalytic activity">
    <reaction evidence="7">
        <text>L-histidyl-[ribosomal protein uL15] + 2-oxoglutarate + O2 = (3S)-3-hydroxy-L-histidyl-[ribosomal protein uL15] + succinate + CO2</text>
        <dbReference type="Rhea" id="RHEA:54024"/>
        <dbReference type="Rhea" id="RHEA-COMP:13760"/>
        <dbReference type="Rhea" id="RHEA-COMP:13761"/>
        <dbReference type="ChEBI" id="CHEBI:15379"/>
        <dbReference type="ChEBI" id="CHEBI:16526"/>
        <dbReference type="ChEBI" id="CHEBI:16810"/>
        <dbReference type="ChEBI" id="CHEBI:29979"/>
        <dbReference type="ChEBI" id="CHEBI:30031"/>
        <dbReference type="ChEBI" id="CHEBI:138021"/>
    </reaction>
</comment>
<comment type="caution">
    <text evidence="12">The sequence shown here is derived from an EMBL/GenBank/DDBJ whole genome shotgun (WGS) entry which is preliminary data.</text>
</comment>
<keyword evidence="13" id="KW-1185">Reference proteome</keyword>
<evidence type="ECO:0000256" key="4">
    <source>
        <dbReference type="ARBA" id="ARBA00023004"/>
    </source>
</evidence>
<evidence type="ECO:0000313" key="13">
    <source>
        <dbReference type="Proteomes" id="UP000186817"/>
    </source>
</evidence>
<dbReference type="EMBL" id="LSRX01001166">
    <property type="protein sequence ID" value="OLP82790.1"/>
    <property type="molecule type" value="Genomic_DNA"/>
</dbReference>
<dbReference type="GO" id="GO:0005730">
    <property type="term" value="C:nucleolus"/>
    <property type="evidence" value="ECO:0007669"/>
    <property type="project" value="UniProtKB-SubCell"/>
</dbReference>
<keyword evidence="2" id="KW-0690">Ribosome biogenesis</keyword>
<evidence type="ECO:0000256" key="2">
    <source>
        <dbReference type="ARBA" id="ARBA00022517"/>
    </source>
</evidence>
<dbReference type="AlphaFoldDB" id="A0A1Q9CIP8"/>
<reference evidence="12 13" key="1">
    <citation type="submission" date="2016-02" db="EMBL/GenBank/DDBJ databases">
        <title>Genome analysis of coral dinoflagellate symbionts highlights evolutionary adaptations to a symbiotic lifestyle.</title>
        <authorList>
            <person name="Aranda M."/>
            <person name="Li Y."/>
            <person name="Liew Y.J."/>
            <person name="Baumgarten S."/>
            <person name="Simakov O."/>
            <person name="Wilson M."/>
            <person name="Piel J."/>
            <person name="Ashoor H."/>
            <person name="Bougouffa S."/>
            <person name="Bajic V.B."/>
            <person name="Ryu T."/>
            <person name="Ravasi T."/>
            <person name="Bayer T."/>
            <person name="Micklem G."/>
            <person name="Kim H."/>
            <person name="Bhak J."/>
            <person name="Lajeunesse T.C."/>
            <person name="Voolstra C.R."/>
        </authorList>
    </citation>
    <scope>NUCLEOTIDE SEQUENCE [LARGE SCALE GENOMIC DNA]</scope>
    <source>
        <strain evidence="12 13">CCMP2467</strain>
    </source>
</reference>
<dbReference type="PANTHER" id="PTHR13096:SF7">
    <property type="entry name" value="RIBOSOMAL OXYGENASE 2"/>
    <property type="match status" value="1"/>
</dbReference>
<keyword evidence="9" id="KW-0560">Oxidoreductase</keyword>
<dbReference type="GO" id="GO:0005506">
    <property type="term" value="F:iron ion binding"/>
    <property type="evidence" value="ECO:0007669"/>
    <property type="project" value="UniProtKB-UniRule"/>
</dbReference>
<keyword evidence="9" id="KW-0539">Nucleus</keyword>
<dbReference type="GO" id="GO:0051864">
    <property type="term" value="F:histone H3K36 demethylase activity"/>
    <property type="evidence" value="ECO:0007669"/>
    <property type="project" value="TreeGrafter"/>
</dbReference>
<evidence type="ECO:0000256" key="10">
    <source>
        <dbReference type="SAM" id="Phobius"/>
    </source>
</evidence>
<evidence type="ECO:0000256" key="5">
    <source>
        <dbReference type="ARBA" id="ARBA00034314"/>
    </source>
</evidence>
<dbReference type="GO" id="GO:0036139">
    <property type="term" value="F:peptidyl-histidine dioxygenase activity"/>
    <property type="evidence" value="ECO:0007669"/>
    <property type="project" value="UniProtKB-EC"/>
</dbReference>
<dbReference type="OrthoDB" id="425950at2759"/>
<keyword evidence="4 9" id="KW-0408">Iron</keyword>
<proteinExistence type="inferred from homology"/>
<dbReference type="GO" id="GO:0032259">
    <property type="term" value="P:methylation"/>
    <property type="evidence" value="ECO:0007669"/>
    <property type="project" value="UniProtKB-KW"/>
</dbReference>
<comment type="function">
    <text evidence="6">Oxygenase that can act as both a histone lysine demethylase and a ribosomal histidine hydroxylase. Is involved in the demethylation of trimethylated 'Lys-9' on histone H3 (H3K9me3), leading to an increase in ribosomal RNA expression. Also catalyzes the hydroxylation of 60S ribosomal protein L27a on 'His-39'. May play an important role in cell growth and survival. May be involved in ribosome biogenesis, most likely during the assembly process of pre-ribosomal particles.</text>
</comment>
<organism evidence="12 13">
    <name type="scientific">Symbiodinium microadriaticum</name>
    <name type="common">Dinoflagellate</name>
    <name type="synonym">Zooxanthella microadriatica</name>
    <dbReference type="NCBI Taxonomy" id="2951"/>
    <lineage>
        <taxon>Eukaryota</taxon>
        <taxon>Sar</taxon>
        <taxon>Alveolata</taxon>
        <taxon>Dinophyceae</taxon>
        <taxon>Suessiales</taxon>
        <taxon>Symbiodiniaceae</taxon>
        <taxon>Symbiodinium</taxon>
    </lineage>
</organism>
<comment type="similarity">
    <text evidence="5">Belongs to the ROX family. MINA53 subfamily.</text>
</comment>
<gene>
    <name evidence="12" type="primary">MINA</name>
    <name evidence="12" type="ORF">AK812_SmicGene36520</name>
</gene>
<keyword evidence="10" id="KW-0472">Membrane</keyword>
<evidence type="ECO:0000313" key="12">
    <source>
        <dbReference type="EMBL" id="OLP82790.1"/>
    </source>
</evidence>
<evidence type="ECO:0000256" key="8">
    <source>
        <dbReference type="ARBA" id="ARBA00049465"/>
    </source>
</evidence>
<dbReference type="Pfam" id="PF08007">
    <property type="entry name" value="JmjC_2"/>
    <property type="match status" value="1"/>
</dbReference>
<sequence>MRLSAMSLRHRARRKCAQPGLSERRLHVPTWAFLALAVSKAWGFAPLCQAFRVRLPGKLRGHVPRRYMEGEEIQNFRGPVAKLLGVAEDDFLEQKFGTHWLHAKASSLRLPFSVEDCLSLVSDFDADLHEEACSKRKLSYGEHSAVLDDVSKEVAFGARATQIWSGSSVNFWSVAICRTLAGSLERLEDHKYVAHILRELPLRCSEDLALHGRNWTFIFNKAHAAKAELHSLHHALWACFGVSGDFNVYLTPPGSQGLAPHADRHDVFVAQQEGEKTWTLLEPDQVRVLENVTLLPGDVLYLPQGVPHYARSAGSASSLHVTMSVYRGHFTFAGLLAAWLEVQASDPPEPELFDLSLAKRIDATQTRLTEAGLEEANQPLPPSFWPMLRALDDKDFPKGAAEVAVAEAQLLAAQLAGRLRGKSEVVRRLEALGERVDDQRLRSFLEGLFATRELRWIKHYRLYGPKILGGAEVANLPANALLRRAPDAAAMKTRRGDLLLNGFLISGLPLETEAALRFCLGRYTGSAGQPFQLKDMPGPQDVAESMVRLLLQFDGLEYMGVPAPEYSALKDRRERAGGRPELPSRTRGFRSNAMAVVSVANDLQAPLEVKFQSEEWRVVYPKRSCSVEASEALIQVRLRESPEVTGSCQASGGKSLQASVDFGAFSQRCKGRDRAEARELAREGKRREEAQQRTDAMIQEAATKIRNQEAWYVVRRIGIVLGLSLALIILCVAIPPESAVAAALLASATVPLCCCIGLLGVYAGN</sequence>
<keyword evidence="3 9" id="KW-0479">Metal-binding</keyword>
<keyword evidence="10" id="KW-0812">Transmembrane</keyword>
<dbReference type="InterPro" id="IPR039994">
    <property type="entry name" value="NO66-like"/>
</dbReference>
<keyword evidence="9" id="KW-0223">Dioxygenase</keyword>
<feature type="transmembrane region" description="Helical" evidence="10">
    <location>
        <begin position="741"/>
        <end position="763"/>
    </location>
</feature>
<dbReference type="GO" id="GO:0042254">
    <property type="term" value="P:ribosome biogenesis"/>
    <property type="evidence" value="ECO:0007669"/>
    <property type="project" value="UniProtKB-KW"/>
</dbReference>
<dbReference type="SUPFAM" id="SSF51197">
    <property type="entry name" value="Clavaminate synthase-like"/>
    <property type="match status" value="1"/>
</dbReference>
<dbReference type="GO" id="GO:0008168">
    <property type="term" value="F:methyltransferase activity"/>
    <property type="evidence" value="ECO:0007669"/>
    <property type="project" value="UniProtKB-KW"/>
</dbReference>
<dbReference type="Proteomes" id="UP000186817">
    <property type="component" value="Unassembled WGS sequence"/>
</dbReference>
<dbReference type="InterPro" id="IPR003347">
    <property type="entry name" value="JmjC_dom"/>
</dbReference>
<comment type="subcellular location">
    <subcellularLocation>
        <location evidence="1">Nucleus</location>
        <location evidence="1">Nucleolus</location>
    </subcellularLocation>
</comment>
<dbReference type="Gene3D" id="2.60.120.650">
    <property type="entry name" value="Cupin"/>
    <property type="match status" value="1"/>
</dbReference>
<dbReference type="GO" id="GO:0032453">
    <property type="term" value="F:histone H3K4 demethylase activity"/>
    <property type="evidence" value="ECO:0007669"/>
    <property type="project" value="TreeGrafter"/>
</dbReference>
<feature type="transmembrane region" description="Helical" evidence="10">
    <location>
        <begin position="713"/>
        <end position="734"/>
    </location>
</feature>
<evidence type="ECO:0000256" key="1">
    <source>
        <dbReference type="ARBA" id="ARBA00004604"/>
    </source>
</evidence>
<evidence type="ECO:0000256" key="7">
    <source>
        <dbReference type="ARBA" id="ARBA00047687"/>
    </source>
</evidence>
<protein>
    <recommendedName>
        <fullName evidence="9">Bifunctional lysine-specific demethylase and histidyl-hydroxylase</fullName>
        <ecNumber evidence="9">1.14.11.-</ecNumber>
    </recommendedName>
</protein>